<sequence length="129" mass="14821">MYDDCQDSCRNLVPVPRVVYNVLNELEKTFDLPLLEALFSEVNRQEYPNLNHIYKSFEFAIQEKINYQESDEEEEDNSPNTQLSIEQEGISRDQGERTESSQASVIMDTVAIGNNSTSGKHNEKISKNE</sequence>
<proteinExistence type="predicted"/>
<evidence type="ECO:0000313" key="4">
    <source>
        <dbReference type="Proteomes" id="UP000694425"/>
    </source>
</evidence>
<feature type="compositionally biased region" description="Basic and acidic residues" evidence="1">
    <location>
        <begin position="120"/>
        <end position="129"/>
    </location>
</feature>
<evidence type="ECO:0000256" key="1">
    <source>
        <dbReference type="SAM" id="MobiDB-lite"/>
    </source>
</evidence>
<dbReference type="Pfam" id="PF03172">
    <property type="entry name" value="HSR"/>
    <property type="match status" value="1"/>
</dbReference>
<evidence type="ECO:0000259" key="2">
    <source>
        <dbReference type="PROSITE" id="PS51414"/>
    </source>
</evidence>
<dbReference type="AlphaFoldDB" id="A0A8C7EJR9"/>
<accession>A0A8C7EJR9</accession>
<feature type="domain" description="HSR" evidence="2">
    <location>
        <begin position="1"/>
        <end position="62"/>
    </location>
</feature>
<dbReference type="GO" id="GO:0000981">
    <property type="term" value="F:DNA-binding transcription factor activity, RNA polymerase II-specific"/>
    <property type="evidence" value="ECO:0007669"/>
    <property type="project" value="TreeGrafter"/>
</dbReference>
<dbReference type="GO" id="GO:0005634">
    <property type="term" value="C:nucleus"/>
    <property type="evidence" value="ECO:0007669"/>
    <property type="project" value="InterPro"/>
</dbReference>
<dbReference type="PANTHER" id="PTHR46386:SF1">
    <property type="entry name" value="NUCLEAR BODY PROTEIN SP140-LIKE PROTEIN"/>
    <property type="match status" value="1"/>
</dbReference>
<dbReference type="InterPro" id="IPR043563">
    <property type="entry name" value="Sp110/Sp140/Sp140L-like"/>
</dbReference>
<dbReference type="InterPro" id="IPR004865">
    <property type="entry name" value="HSR_dom"/>
</dbReference>
<dbReference type="Ensembl" id="ENSNVIT00000003588.1">
    <property type="protein sequence ID" value="ENSNVIP00000003077.1"/>
    <property type="gene ID" value="ENSNVIG00000002445.1"/>
</dbReference>
<reference evidence="3" key="2">
    <citation type="submission" date="2025-09" db="UniProtKB">
        <authorList>
            <consortium name="Ensembl"/>
        </authorList>
    </citation>
    <scope>IDENTIFICATION</scope>
</reference>
<feature type="compositionally biased region" description="Basic and acidic residues" evidence="1">
    <location>
        <begin position="89"/>
        <end position="99"/>
    </location>
</feature>
<name>A0A8C7EJR9_NEOVI</name>
<dbReference type="PANTHER" id="PTHR46386">
    <property type="entry name" value="NUCLEAR BODY PROTEIN SP140"/>
    <property type="match status" value="1"/>
</dbReference>
<keyword evidence="4" id="KW-1185">Reference proteome</keyword>
<feature type="region of interest" description="Disordered" evidence="1">
    <location>
        <begin position="66"/>
        <end position="129"/>
    </location>
</feature>
<dbReference type="Proteomes" id="UP000694425">
    <property type="component" value="Unplaced"/>
</dbReference>
<reference evidence="3" key="1">
    <citation type="submission" date="2025-08" db="UniProtKB">
        <authorList>
            <consortium name="Ensembl"/>
        </authorList>
    </citation>
    <scope>IDENTIFICATION</scope>
</reference>
<dbReference type="GeneTree" id="ENSGT00940000162212"/>
<protein>
    <recommendedName>
        <fullName evidence="2">HSR domain-containing protein</fullName>
    </recommendedName>
</protein>
<dbReference type="PROSITE" id="PS51414">
    <property type="entry name" value="HSR"/>
    <property type="match status" value="1"/>
</dbReference>
<evidence type="ECO:0000313" key="3">
    <source>
        <dbReference type="Ensembl" id="ENSNVIP00000003077.1"/>
    </source>
</evidence>
<organism evidence="3 4">
    <name type="scientific">Neovison vison</name>
    <name type="common">American mink</name>
    <name type="synonym">Mustela vison</name>
    <dbReference type="NCBI Taxonomy" id="452646"/>
    <lineage>
        <taxon>Eukaryota</taxon>
        <taxon>Metazoa</taxon>
        <taxon>Chordata</taxon>
        <taxon>Craniata</taxon>
        <taxon>Vertebrata</taxon>
        <taxon>Euteleostomi</taxon>
        <taxon>Mammalia</taxon>
        <taxon>Eutheria</taxon>
        <taxon>Laurasiatheria</taxon>
        <taxon>Carnivora</taxon>
        <taxon>Caniformia</taxon>
        <taxon>Musteloidea</taxon>
        <taxon>Mustelidae</taxon>
        <taxon>Mustelinae</taxon>
        <taxon>Neogale</taxon>
    </lineage>
</organism>